<evidence type="ECO:0000259" key="7">
    <source>
        <dbReference type="Pfam" id="PF17917"/>
    </source>
</evidence>
<keyword evidence="6" id="KW-0695">RNA-directed DNA polymerase</keyword>
<dbReference type="GO" id="GO:0004519">
    <property type="term" value="F:endonuclease activity"/>
    <property type="evidence" value="ECO:0007669"/>
    <property type="project" value="UniProtKB-KW"/>
</dbReference>
<gene>
    <name evidence="8" type="ORF">CesoFtcFv8_015477</name>
</gene>
<evidence type="ECO:0000256" key="5">
    <source>
        <dbReference type="ARBA" id="ARBA00022801"/>
    </source>
</evidence>
<sequence>MEAIREAWRSTTCRSVPASALTGPCVALATSCSSNIVTVPRAYRTAVQVDGGSPSRVRVSCPAAEQRYAAVKGEALAVAWGLEQTRYFTQGSDNLVKVTDHKPLVKIFGDRTSPSPAAGFRPLIYSGP</sequence>
<keyword evidence="3" id="KW-0540">Nuclease</keyword>
<keyword evidence="1" id="KW-0808">Transferase</keyword>
<dbReference type="GO" id="GO:0016787">
    <property type="term" value="F:hydrolase activity"/>
    <property type="evidence" value="ECO:0007669"/>
    <property type="project" value="UniProtKB-KW"/>
</dbReference>
<feature type="domain" description="Reverse transcriptase RNase H-like" evidence="7">
    <location>
        <begin position="63"/>
        <end position="112"/>
    </location>
</feature>
<evidence type="ECO:0000256" key="2">
    <source>
        <dbReference type="ARBA" id="ARBA00022695"/>
    </source>
</evidence>
<name>A0AAN8GS33_9TELE</name>
<evidence type="ECO:0000256" key="6">
    <source>
        <dbReference type="ARBA" id="ARBA00022918"/>
    </source>
</evidence>
<reference evidence="8 9" key="1">
    <citation type="journal article" date="2023" name="Mol. Biol. Evol.">
        <title>Genomics of Secondarily Temperate Adaptation in the Only Non-Antarctic Icefish.</title>
        <authorList>
            <person name="Rivera-Colon A.G."/>
            <person name="Rayamajhi N."/>
            <person name="Minhas B.F."/>
            <person name="Madrigal G."/>
            <person name="Bilyk K.T."/>
            <person name="Yoon V."/>
            <person name="Hune M."/>
            <person name="Gregory S."/>
            <person name="Cheng C.H.C."/>
            <person name="Catchen J.M."/>
        </authorList>
    </citation>
    <scope>NUCLEOTIDE SEQUENCE [LARGE SCALE GENOMIC DNA]</scope>
    <source>
        <strain evidence="8">JC2023a</strain>
    </source>
</reference>
<evidence type="ECO:0000313" key="8">
    <source>
        <dbReference type="EMBL" id="KAK5889476.1"/>
    </source>
</evidence>
<organism evidence="8 9">
    <name type="scientific">Champsocephalus esox</name>
    <name type="common">pike icefish</name>
    <dbReference type="NCBI Taxonomy" id="159716"/>
    <lineage>
        <taxon>Eukaryota</taxon>
        <taxon>Metazoa</taxon>
        <taxon>Chordata</taxon>
        <taxon>Craniata</taxon>
        <taxon>Vertebrata</taxon>
        <taxon>Euteleostomi</taxon>
        <taxon>Actinopterygii</taxon>
        <taxon>Neopterygii</taxon>
        <taxon>Teleostei</taxon>
        <taxon>Neoteleostei</taxon>
        <taxon>Acanthomorphata</taxon>
        <taxon>Eupercaria</taxon>
        <taxon>Perciformes</taxon>
        <taxon>Notothenioidei</taxon>
        <taxon>Channichthyidae</taxon>
        <taxon>Champsocephalus</taxon>
    </lineage>
</organism>
<dbReference type="Pfam" id="PF17917">
    <property type="entry name" value="RT_RNaseH"/>
    <property type="match status" value="1"/>
</dbReference>
<dbReference type="PROSITE" id="PS51257">
    <property type="entry name" value="PROKAR_LIPOPROTEIN"/>
    <property type="match status" value="1"/>
</dbReference>
<protein>
    <recommendedName>
        <fullName evidence="7">Reverse transcriptase RNase H-like domain-containing protein</fullName>
    </recommendedName>
</protein>
<evidence type="ECO:0000256" key="4">
    <source>
        <dbReference type="ARBA" id="ARBA00022759"/>
    </source>
</evidence>
<dbReference type="EMBL" id="JAULUE010002057">
    <property type="protein sequence ID" value="KAK5889476.1"/>
    <property type="molecule type" value="Genomic_DNA"/>
</dbReference>
<dbReference type="GO" id="GO:0003964">
    <property type="term" value="F:RNA-directed DNA polymerase activity"/>
    <property type="evidence" value="ECO:0007669"/>
    <property type="project" value="UniProtKB-KW"/>
</dbReference>
<evidence type="ECO:0000256" key="1">
    <source>
        <dbReference type="ARBA" id="ARBA00022679"/>
    </source>
</evidence>
<keyword evidence="9" id="KW-1185">Reference proteome</keyword>
<keyword evidence="5" id="KW-0378">Hydrolase</keyword>
<accession>A0AAN8GS33</accession>
<dbReference type="Proteomes" id="UP001335648">
    <property type="component" value="Unassembled WGS sequence"/>
</dbReference>
<evidence type="ECO:0000256" key="3">
    <source>
        <dbReference type="ARBA" id="ARBA00022722"/>
    </source>
</evidence>
<comment type="caution">
    <text evidence="8">The sequence shown here is derived from an EMBL/GenBank/DDBJ whole genome shotgun (WGS) entry which is preliminary data.</text>
</comment>
<keyword evidence="2" id="KW-0548">Nucleotidyltransferase</keyword>
<evidence type="ECO:0000313" key="9">
    <source>
        <dbReference type="Proteomes" id="UP001335648"/>
    </source>
</evidence>
<proteinExistence type="predicted"/>
<keyword evidence="4" id="KW-0255">Endonuclease</keyword>
<dbReference type="InterPro" id="IPR041373">
    <property type="entry name" value="RT_RNaseH"/>
</dbReference>
<dbReference type="AlphaFoldDB" id="A0AAN8GS33"/>